<reference evidence="2" key="1">
    <citation type="submission" date="2020-11" db="EMBL/GenBank/DDBJ databases">
        <authorList>
            <person name="Tran Van P."/>
        </authorList>
    </citation>
    <scope>NUCLEOTIDE SEQUENCE</scope>
</reference>
<feature type="region of interest" description="Disordered" evidence="1">
    <location>
        <begin position="23"/>
        <end position="55"/>
    </location>
</feature>
<accession>A0A7R9D6G9</accession>
<sequence>MDVQAGVQSPSLCDDLVKAVEDQQNRGAYNEMTESEDHTSDERAHYETSNDSDTSIQHIGESISESDMDFQPNFLDKLDNFIQTFKRKTDANVRNIKDDYDLKDNELNSSIIPTITTKRKPLENIVEVEDNSGKHIVSWVSYILPNPAHGIPEDENYLWIHMDKT</sequence>
<gene>
    <name evidence="2" type="ORF">TCEB3V08_LOCUS9717</name>
</gene>
<proteinExistence type="predicted"/>
<dbReference type="AlphaFoldDB" id="A0A7R9D6G9"/>
<dbReference type="EMBL" id="OC320796">
    <property type="protein sequence ID" value="CAD7408845.1"/>
    <property type="molecule type" value="Genomic_DNA"/>
</dbReference>
<feature type="compositionally biased region" description="Basic and acidic residues" evidence="1">
    <location>
        <begin position="35"/>
        <end position="48"/>
    </location>
</feature>
<name>A0A7R9D6G9_TIMCR</name>
<organism evidence="2">
    <name type="scientific">Timema cristinae</name>
    <name type="common">Walking stick</name>
    <dbReference type="NCBI Taxonomy" id="61476"/>
    <lineage>
        <taxon>Eukaryota</taxon>
        <taxon>Metazoa</taxon>
        <taxon>Ecdysozoa</taxon>
        <taxon>Arthropoda</taxon>
        <taxon>Hexapoda</taxon>
        <taxon>Insecta</taxon>
        <taxon>Pterygota</taxon>
        <taxon>Neoptera</taxon>
        <taxon>Polyneoptera</taxon>
        <taxon>Phasmatodea</taxon>
        <taxon>Timematodea</taxon>
        <taxon>Timematoidea</taxon>
        <taxon>Timematidae</taxon>
        <taxon>Timema</taxon>
    </lineage>
</organism>
<protein>
    <submittedName>
        <fullName evidence="2">Uncharacterized protein</fullName>
    </submittedName>
</protein>
<evidence type="ECO:0000256" key="1">
    <source>
        <dbReference type="SAM" id="MobiDB-lite"/>
    </source>
</evidence>
<evidence type="ECO:0000313" key="2">
    <source>
        <dbReference type="EMBL" id="CAD7408845.1"/>
    </source>
</evidence>